<dbReference type="PANTHER" id="PTHR23222:SF1">
    <property type="entry name" value="PROHIBITIN-2"/>
    <property type="match status" value="1"/>
</dbReference>
<comment type="subcellular location">
    <subcellularLocation>
        <location evidence="1">Membrane</location>
        <topology evidence="1">Single-pass membrane protein</topology>
    </subcellularLocation>
</comment>
<dbReference type="CDD" id="cd03401">
    <property type="entry name" value="SPFH_prohibitin"/>
    <property type="match status" value="1"/>
</dbReference>
<dbReference type="PROSITE" id="PS51257">
    <property type="entry name" value="PROKAR_LIPOPROTEIN"/>
    <property type="match status" value="1"/>
</dbReference>
<dbReference type="InterPro" id="IPR001107">
    <property type="entry name" value="Band_7"/>
</dbReference>
<dbReference type="SMART" id="SM00244">
    <property type="entry name" value="PHB"/>
    <property type="match status" value="1"/>
</dbReference>
<evidence type="ECO:0000313" key="5">
    <source>
        <dbReference type="Proteomes" id="UP001168528"/>
    </source>
</evidence>
<evidence type="ECO:0000259" key="3">
    <source>
        <dbReference type="SMART" id="SM00244"/>
    </source>
</evidence>
<keyword evidence="5" id="KW-1185">Reference proteome</keyword>
<sequence>MKTYHPLYIGLFVLLLTTSCTIVRQGEVGARRTLGKIHPQIAVPGVVGFNPFTTAIIKVPTRTINIEVRMPLPSKEGLTIQSDVSILYRVEGRQVPRIVETIGRNYEEVVILPVFRSAAADITASYYAKDMHTGQRAAIEKSICELMTSRLLDRGFTIESVLLKSIVLPPGLSQAIEEKLEAEQDAQRMEFVLAKQRQEAQRQIIEAEGIRDAQKIINEGLTPMLIQFKSIEAFNRLSASPNSKVIVTNGQTPMLLSPQQLD</sequence>
<evidence type="ECO:0000256" key="2">
    <source>
        <dbReference type="ARBA" id="ARBA00023136"/>
    </source>
</evidence>
<reference evidence="4" key="1">
    <citation type="submission" date="2023-07" db="EMBL/GenBank/DDBJ databases">
        <title>The genome sequence of Rhodocytophaga aerolata KACC 12507.</title>
        <authorList>
            <person name="Zhang X."/>
        </authorList>
    </citation>
    <scope>NUCLEOTIDE SEQUENCE</scope>
    <source>
        <strain evidence="4">KACC 12507</strain>
    </source>
</reference>
<organism evidence="4 5">
    <name type="scientific">Rhodocytophaga aerolata</name>
    <dbReference type="NCBI Taxonomy" id="455078"/>
    <lineage>
        <taxon>Bacteria</taxon>
        <taxon>Pseudomonadati</taxon>
        <taxon>Bacteroidota</taxon>
        <taxon>Cytophagia</taxon>
        <taxon>Cytophagales</taxon>
        <taxon>Rhodocytophagaceae</taxon>
        <taxon>Rhodocytophaga</taxon>
    </lineage>
</organism>
<dbReference type="RefSeq" id="WP_302040677.1">
    <property type="nucleotide sequence ID" value="NZ_JAUKPO010000023.1"/>
</dbReference>
<feature type="domain" description="Band 7" evidence="3">
    <location>
        <begin position="18"/>
        <end position="180"/>
    </location>
</feature>
<dbReference type="InterPro" id="IPR000163">
    <property type="entry name" value="Prohibitin"/>
</dbReference>
<accession>A0ABT8REV6</accession>
<gene>
    <name evidence="4" type="ORF">Q0590_26580</name>
</gene>
<dbReference type="Proteomes" id="UP001168528">
    <property type="component" value="Unassembled WGS sequence"/>
</dbReference>
<dbReference type="PANTHER" id="PTHR23222">
    <property type="entry name" value="PROHIBITIN"/>
    <property type="match status" value="1"/>
</dbReference>
<dbReference type="Pfam" id="PF01145">
    <property type="entry name" value="Band_7"/>
    <property type="match status" value="1"/>
</dbReference>
<evidence type="ECO:0000256" key="1">
    <source>
        <dbReference type="ARBA" id="ARBA00004167"/>
    </source>
</evidence>
<dbReference type="SUPFAM" id="SSF117892">
    <property type="entry name" value="Band 7/SPFH domain"/>
    <property type="match status" value="1"/>
</dbReference>
<comment type="caution">
    <text evidence="4">The sequence shown here is derived from an EMBL/GenBank/DDBJ whole genome shotgun (WGS) entry which is preliminary data.</text>
</comment>
<dbReference type="Gene3D" id="3.30.479.30">
    <property type="entry name" value="Band 7 domain"/>
    <property type="match status" value="1"/>
</dbReference>
<protein>
    <submittedName>
        <fullName evidence="4">Prohibitin family protein</fullName>
    </submittedName>
</protein>
<keyword evidence="2" id="KW-0472">Membrane</keyword>
<dbReference type="PRINTS" id="PR00679">
    <property type="entry name" value="PROHIBITIN"/>
</dbReference>
<dbReference type="InterPro" id="IPR036013">
    <property type="entry name" value="Band_7/SPFH_dom_sf"/>
</dbReference>
<dbReference type="EMBL" id="JAUKPO010000023">
    <property type="protein sequence ID" value="MDO1449874.1"/>
    <property type="molecule type" value="Genomic_DNA"/>
</dbReference>
<name>A0ABT8REV6_9BACT</name>
<evidence type="ECO:0000313" key="4">
    <source>
        <dbReference type="EMBL" id="MDO1449874.1"/>
    </source>
</evidence>
<proteinExistence type="predicted"/>